<gene>
    <name evidence="7" type="ORF">H1R20_g8617</name>
</gene>
<protein>
    <recommendedName>
        <fullName evidence="9">Mid2 domain-containing protein</fullName>
    </recommendedName>
</protein>
<reference evidence="7" key="1">
    <citation type="submission" date="2022-06" db="EMBL/GenBank/DDBJ databases">
        <title>Genome Sequence of Candolleomyces eurysporus.</title>
        <authorList>
            <person name="Buettner E."/>
        </authorList>
    </citation>
    <scope>NUCLEOTIDE SEQUENCE</scope>
    <source>
        <strain evidence="7">VTCC 930004</strain>
    </source>
</reference>
<name>A0A9W8J8Y8_9AGAR</name>
<dbReference type="GO" id="GO:0016020">
    <property type="term" value="C:membrane"/>
    <property type="evidence" value="ECO:0007669"/>
    <property type="project" value="UniProtKB-SubCell"/>
</dbReference>
<dbReference type="OrthoDB" id="3234968at2759"/>
<accession>A0A9W8J8Y8</accession>
<feature type="region of interest" description="Disordered" evidence="5">
    <location>
        <begin position="80"/>
        <end position="108"/>
    </location>
</feature>
<evidence type="ECO:0008006" key="9">
    <source>
        <dbReference type="Google" id="ProtNLM"/>
    </source>
</evidence>
<dbReference type="PANTHER" id="PTHR15549">
    <property type="entry name" value="PAIRED IMMUNOGLOBULIN-LIKE TYPE 2 RECEPTOR"/>
    <property type="match status" value="1"/>
</dbReference>
<dbReference type="EMBL" id="JANBPK010000925">
    <property type="protein sequence ID" value="KAJ2928469.1"/>
    <property type="molecule type" value="Genomic_DNA"/>
</dbReference>
<feature type="transmembrane region" description="Helical" evidence="6">
    <location>
        <begin position="118"/>
        <end position="141"/>
    </location>
</feature>
<evidence type="ECO:0000313" key="8">
    <source>
        <dbReference type="Proteomes" id="UP001140091"/>
    </source>
</evidence>
<keyword evidence="4 6" id="KW-0472">Membrane</keyword>
<evidence type="ECO:0000256" key="4">
    <source>
        <dbReference type="ARBA" id="ARBA00023136"/>
    </source>
</evidence>
<evidence type="ECO:0000256" key="1">
    <source>
        <dbReference type="ARBA" id="ARBA00004167"/>
    </source>
</evidence>
<evidence type="ECO:0000256" key="6">
    <source>
        <dbReference type="SAM" id="Phobius"/>
    </source>
</evidence>
<evidence type="ECO:0000256" key="3">
    <source>
        <dbReference type="ARBA" id="ARBA00022989"/>
    </source>
</evidence>
<proteinExistence type="predicted"/>
<keyword evidence="3 6" id="KW-1133">Transmembrane helix</keyword>
<comment type="caution">
    <text evidence="7">The sequence shown here is derived from an EMBL/GenBank/DDBJ whole genome shotgun (WGS) entry which is preliminary data.</text>
</comment>
<keyword evidence="8" id="KW-1185">Reference proteome</keyword>
<keyword evidence="2 6" id="KW-0812">Transmembrane</keyword>
<dbReference type="Proteomes" id="UP001140091">
    <property type="component" value="Unassembled WGS sequence"/>
</dbReference>
<dbReference type="InterPro" id="IPR051694">
    <property type="entry name" value="Immunoregulatory_rcpt-like"/>
</dbReference>
<dbReference type="GO" id="GO:0071944">
    <property type="term" value="C:cell periphery"/>
    <property type="evidence" value="ECO:0007669"/>
    <property type="project" value="UniProtKB-ARBA"/>
</dbReference>
<organism evidence="7 8">
    <name type="scientific">Candolleomyces eurysporus</name>
    <dbReference type="NCBI Taxonomy" id="2828524"/>
    <lineage>
        <taxon>Eukaryota</taxon>
        <taxon>Fungi</taxon>
        <taxon>Dikarya</taxon>
        <taxon>Basidiomycota</taxon>
        <taxon>Agaricomycotina</taxon>
        <taxon>Agaricomycetes</taxon>
        <taxon>Agaricomycetidae</taxon>
        <taxon>Agaricales</taxon>
        <taxon>Agaricineae</taxon>
        <taxon>Psathyrellaceae</taxon>
        <taxon>Candolleomyces</taxon>
    </lineage>
</organism>
<evidence type="ECO:0000256" key="5">
    <source>
        <dbReference type="SAM" id="MobiDB-lite"/>
    </source>
</evidence>
<evidence type="ECO:0000256" key="2">
    <source>
        <dbReference type="ARBA" id="ARBA00022692"/>
    </source>
</evidence>
<feature type="non-terminal residue" evidence="7">
    <location>
        <position position="266"/>
    </location>
</feature>
<comment type="subcellular location">
    <subcellularLocation>
        <location evidence="1">Membrane</location>
        <topology evidence="1">Single-pass membrane protein</topology>
    </subcellularLocation>
</comment>
<dbReference type="AlphaFoldDB" id="A0A9W8J8Y8"/>
<evidence type="ECO:0000313" key="7">
    <source>
        <dbReference type="EMBL" id="KAJ2928469.1"/>
    </source>
</evidence>
<feature type="compositionally biased region" description="Low complexity" evidence="5">
    <location>
        <begin position="254"/>
        <end position="266"/>
    </location>
</feature>
<sequence>MWPYPVLTTVTIDDRSVVVNLTDPSPPPDAGLPPSRQSSILYSATNLSNTTHTVRISVGSATFAIVDFFTYTVLEATPTTTTSRTGTATTTKTGESSGASDSSGVASPSKGLSTAVKVGIAVAVIGFLLLLLVLFFILRWLKRRKEEANKSMVAGFHSPDPNISGASGMGHPNISLPMSQNSMWTDPDYVEANRRMNLPVAFPYQAAGSRSSVRLVPPETNDPRLSDVPSPGAQAVHDIYNFYGQPAPPPARPNPTYNYYNSSYGR</sequence>
<feature type="region of interest" description="Disordered" evidence="5">
    <location>
        <begin position="245"/>
        <end position="266"/>
    </location>
</feature>